<keyword evidence="1" id="KW-0472">Membrane</keyword>
<gene>
    <name evidence="2" type="ORF">BP5796_12740</name>
</gene>
<feature type="transmembrane region" description="Helical" evidence="1">
    <location>
        <begin position="471"/>
        <end position="491"/>
    </location>
</feature>
<feature type="transmembrane region" description="Helical" evidence="1">
    <location>
        <begin position="55"/>
        <end position="78"/>
    </location>
</feature>
<dbReference type="Proteomes" id="UP000256328">
    <property type="component" value="Unassembled WGS sequence"/>
</dbReference>
<name>A0A3D8Q6K0_9HELO</name>
<proteinExistence type="predicted"/>
<keyword evidence="3" id="KW-1185">Reference proteome</keyword>
<feature type="transmembrane region" description="Helical" evidence="1">
    <location>
        <begin position="90"/>
        <end position="110"/>
    </location>
</feature>
<dbReference type="EMBL" id="PDLN01000023">
    <property type="protein sequence ID" value="RDW57290.1"/>
    <property type="molecule type" value="Genomic_DNA"/>
</dbReference>
<evidence type="ECO:0000256" key="1">
    <source>
        <dbReference type="SAM" id="Phobius"/>
    </source>
</evidence>
<reference evidence="2 3" key="1">
    <citation type="journal article" date="2018" name="IMA Fungus">
        <title>IMA Genome-F 9: Draft genome sequence of Annulohypoxylon stygium, Aspergillus mulundensis, Berkeleyomyces basicola (syn. Thielaviopsis basicola), Ceratocystis smalleyi, two Cercospora beticola strains, Coleophoma cylindrospora, Fusarium fracticaudum, Phialophora cf. hyalina, and Morchella septimelata.</title>
        <authorList>
            <person name="Wingfield B.D."/>
            <person name="Bills G.F."/>
            <person name="Dong Y."/>
            <person name="Huang W."/>
            <person name="Nel W.J."/>
            <person name="Swalarsk-Parry B.S."/>
            <person name="Vaghefi N."/>
            <person name="Wilken P.M."/>
            <person name="An Z."/>
            <person name="de Beer Z.W."/>
            <person name="De Vos L."/>
            <person name="Chen L."/>
            <person name="Duong T.A."/>
            <person name="Gao Y."/>
            <person name="Hammerbacher A."/>
            <person name="Kikkert J.R."/>
            <person name="Li Y."/>
            <person name="Li H."/>
            <person name="Li K."/>
            <person name="Li Q."/>
            <person name="Liu X."/>
            <person name="Ma X."/>
            <person name="Naidoo K."/>
            <person name="Pethybridge S.J."/>
            <person name="Sun J."/>
            <person name="Steenkamp E.T."/>
            <person name="van der Nest M.A."/>
            <person name="van Wyk S."/>
            <person name="Wingfield M.J."/>
            <person name="Xiong C."/>
            <person name="Yue Q."/>
            <person name="Zhang X."/>
        </authorList>
    </citation>
    <scope>NUCLEOTIDE SEQUENCE [LARGE SCALE GENOMIC DNA]</scope>
    <source>
        <strain evidence="2 3">BP5796</strain>
    </source>
</reference>
<protein>
    <submittedName>
        <fullName evidence="2">Uncharacterized protein</fullName>
    </submittedName>
</protein>
<evidence type="ECO:0000313" key="2">
    <source>
        <dbReference type="EMBL" id="RDW57290.1"/>
    </source>
</evidence>
<dbReference type="AlphaFoldDB" id="A0A3D8Q6K0"/>
<organism evidence="2 3">
    <name type="scientific">Coleophoma crateriformis</name>
    <dbReference type="NCBI Taxonomy" id="565419"/>
    <lineage>
        <taxon>Eukaryota</taxon>
        <taxon>Fungi</taxon>
        <taxon>Dikarya</taxon>
        <taxon>Ascomycota</taxon>
        <taxon>Pezizomycotina</taxon>
        <taxon>Leotiomycetes</taxon>
        <taxon>Helotiales</taxon>
        <taxon>Dermateaceae</taxon>
        <taxon>Coleophoma</taxon>
    </lineage>
</organism>
<dbReference type="OrthoDB" id="5420013at2759"/>
<sequence length="574" mass="63547">MDSYQNPRCSIESIALDNIDNTIPETYHLLTPSSENLRSPRTAPPLGEPQAKSRISILDILGFILSLTCLSIALICILKSSVAVRLGQTNQLIVIGFLLSLMGYCTTFQVKKLLLTYEARSGRTTLQNLDALLTSGLIGAIGKNVQIGYRILLLLLFALPLVSSVGYKTFTNGSSRGDPYPVPGSFGATGPPGIQNIGFGLSLFVNARVPWFEDPGFQRAYGFNMWVDSETTTIMVDGPLPGLVDDLQSKLKTGESTDLTADVSAIVCSHNDQLSNSSSSLNDTFYTELEKDTMPKVASKHWITNQDYWVGFMSPKRADFSTVWISWWSPSDNFGSQVREYSLSRQKLTSTWRITPNSISLINTTYTRSSQQDIVEMDLLNNNVLAVGSLFIVPFTEFDWTFRFLLRPYLDNTKYNKFIKNDASLVASAVWSRIVALNGPEVGENHRANLQYNTTAIAQKTRTTLRRNWKLVFLLALNPIIIFVALISQAVNFYKAPVGEGFGLISILAAAKADTLHLLQGAGLSGKLSSEVKMRFDVQPARHYKRFAQEFGKVEVVFGEGGKSSELRIGEVYS</sequence>
<keyword evidence="1" id="KW-0812">Transmembrane</keyword>
<comment type="caution">
    <text evidence="2">The sequence shown here is derived from an EMBL/GenBank/DDBJ whole genome shotgun (WGS) entry which is preliminary data.</text>
</comment>
<evidence type="ECO:0000313" key="3">
    <source>
        <dbReference type="Proteomes" id="UP000256328"/>
    </source>
</evidence>
<accession>A0A3D8Q6K0</accession>
<keyword evidence="1" id="KW-1133">Transmembrane helix</keyword>
<feature type="transmembrane region" description="Helical" evidence="1">
    <location>
        <begin position="147"/>
        <end position="167"/>
    </location>
</feature>